<evidence type="ECO:0000313" key="2">
    <source>
        <dbReference type="EMBL" id="MBW0579069.1"/>
    </source>
</evidence>
<name>A0A9Q3KFX2_9BASI</name>
<comment type="caution">
    <text evidence="2">The sequence shown here is derived from an EMBL/GenBank/DDBJ whole genome shotgun (WGS) entry which is preliminary data.</text>
</comment>
<reference evidence="2" key="1">
    <citation type="submission" date="2021-03" db="EMBL/GenBank/DDBJ databases">
        <title>Draft genome sequence of rust myrtle Austropuccinia psidii MF-1, a brazilian biotype.</title>
        <authorList>
            <person name="Quecine M.C."/>
            <person name="Pachon D.M.R."/>
            <person name="Bonatelli M.L."/>
            <person name="Correr F.H."/>
            <person name="Franceschini L.M."/>
            <person name="Leite T.F."/>
            <person name="Margarido G.R.A."/>
            <person name="Almeida C.A."/>
            <person name="Ferrarezi J.A."/>
            <person name="Labate C.A."/>
        </authorList>
    </citation>
    <scope>NUCLEOTIDE SEQUENCE</scope>
    <source>
        <strain evidence="2">MF-1</strain>
    </source>
</reference>
<keyword evidence="3" id="KW-1185">Reference proteome</keyword>
<feature type="region of interest" description="Disordered" evidence="1">
    <location>
        <begin position="1"/>
        <end position="31"/>
    </location>
</feature>
<organism evidence="2 3">
    <name type="scientific">Austropuccinia psidii MF-1</name>
    <dbReference type="NCBI Taxonomy" id="1389203"/>
    <lineage>
        <taxon>Eukaryota</taxon>
        <taxon>Fungi</taxon>
        <taxon>Dikarya</taxon>
        <taxon>Basidiomycota</taxon>
        <taxon>Pucciniomycotina</taxon>
        <taxon>Pucciniomycetes</taxon>
        <taxon>Pucciniales</taxon>
        <taxon>Sphaerophragmiaceae</taxon>
        <taxon>Austropuccinia</taxon>
    </lineage>
</organism>
<evidence type="ECO:0000256" key="1">
    <source>
        <dbReference type="SAM" id="MobiDB-lite"/>
    </source>
</evidence>
<accession>A0A9Q3KFX2</accession>
<dbReference type="EMBL" id="AVOT02104209">
    <property type="protein sequence ID" value="MBW0579069.1"/>
    <property type="molecule type" value="Genomic_DNA"/>
</dbReference>
<gene>
    <name evidence="2" type="ORF">O181_118784</name>
</gene>
<proteinExistence type="predicted"/>
<protein>
    <submittedName>
        <fullName evidence="2">Uncharacterized protein</fullName>
    </submittedName>
</protein>
<sequence length="83" mass="9229">MEIDRRNNFRFSEWASEGGTPDNGDTDSEGKITPILEISSSQLHNEDICQTQTVWNTVSTPSTEVQKPRTGLTDCIIPSARSM</sequence>
<dbReference type="Proteomes" id="UP000765509">
    <property type="component" value="Unassembled WGS sequence"/>
</dbReference>
<dbReference type="AlphaFoldDB" id="A0A9Q3KFX2"/>
<evidence type="ECO:0000313" key="3">
    <source>
        <dbReference type="Proteomes" id="UP000765509"/>
    </source>
</evidence>